<keyword evidence="13" id="KW-1185">Reference proteome</keyword>
<dbReference type="Pfam" id="PF00169">
    <property type="entry name" value="PH"/>
    <property type="match status" value="1"/>
</dbReference>
<evidence type="ECO:0000256" key="3">
    <source>
        <dbReference type="ARBA" id="ARBA00022692"/>
    </source>
</evidence>
<comment type="caution">
    <text evidence="12">The sequence shown here is derived from an EMBL/GenBank/DDBJ whole genome shotgun (WGS) entry which is preliminary data.</text>
</comment>
<evidence type="ECO:0000313" key="12">
    <source>
        <dbReference type="EMBL" id="KAK4513080.1"/>
    </source>
</evidence>
<dbReference type="CDD" id="cd21675">
    <property type="entry name" value="SMP_TEX2"/>
    <property type="match status" value="1"/>
</dbReference>
<evidence type="ECO:0000256" key="5">
    <source>
        <dbReference type="ARBA" id="ARBA00022989"/>
    </source>
</evidence>
<dbReference type="GO" id="GO:0032865">
    <property type="term" value="C:ERMES complex"/>
    <property type="evidence" value="ECO:0007669"/>
    <property type="project" value="TreeGrafter"/>
</dbReference>
<dbReference type="InterPro" id="IPR031468">
    <property type="entry name" value="SMP_LBD"/>
</dbReference>
<feature type="domain" description="SMP-LTD" evidence="11">
    <location>
        <begin position="263"/>
        <end position="456"/>
    </location>
</feature>
<feature type="transmembrane region" description="Helical" evidence="10">
    <location>
        <begin position="7"/>
        <end position="27"/>
    </location>
</feature>
<dbReference type="GO" id="GO:1990456">
    <property type="term" value="P:mitochondrion-endoplasmic reticulum membrane tethering"/>
    <property type="evidence" value="ECO:0007669"/>
    <property type="project" value="TreeGrafter"/>
</dbReference>
<dbReference type="GO" id="GO:0005789">
    <property type="term" value="C:endoplasmic reticulum membrane"/>
    <property type="evidence" value="ECO:0007669"/>
    <property type="project" value="UniProtKB-SubCell"/>
</dbReference>
<dbReference type="GeneID" id="89943820"/>
<keyword evidence="7" id="KW-0446">Lipid-binding</keyword>
<dbReference type="Proteomes" id="UP001304243">
    <property type="component" value="Unassembled WGS sequence"/>
</dbReference>
<feature type="region of interest" description="Disordered" evidence="9">
    <location>
        <begin position="619"/>
        <end position="642"/>
    </location>
</feature>
<dbReference type="PANTHER" id="PTHR13466">
    <property type="entry name" value="TEX2 PROTEIN-RELATED"/>
    <property type="match status" value="1"/>
</dbReference>
<evidence type="ECO:0000256" key="6">
    <source>
        <dbReference type="ARBA" id="ARBA00023055"/>
    </source>
</evidence>
<gene>
    <name evidence="12" type="primary">HAP5_1</name>
    <name evidence="12" type="ORF">ATC70_000118</name>
</gene>
<dbReference type="GO" id="GO:0008289">
    <property type="term" value="F:lipid binding"/>
    <property type="evidence" value="ECO:0007669"/>
    <property type="project" value="UniProtKB-KW"/>
</dbReference>
<keyword evidence="4" id="KW-0256">Endoplasmic reticulum</keyword>
<keyword evidence="3 10" id="KW-0812">Transmembrane</keyword>
<evidence type="ECO:0000256" key="9">
    <source>
        <dbReference type="SAM" id="MobiDB-lite"/>
    </source>
</evidence>
<evidence type="ECO:0000259" key="11">
    <source>
        <dbReference type="PROSITE" id="PS51847"/>
    </source>
</evidence>
<name>A0AAN7HS10_9FUNG</name>
<evidence type="ECO:0000256" key="2">
    <source>
        <dbReference type="ARBA" id="ARBA00022448"/>
    </source>
</evidence>
<reference evidence="12 13" key="1">
    <citation type="submission" date="2022-11" db="EMBL/GenBank/DDBJ databases">
        <title>Mucor velutinosus strain NIH1002 WGS.</title>
        <authorList>
            <person name="Subramanian P."/>
            <person name="Mullikin J.C."/>
            <person name="Segre J.A."/>
            <person name="Zelazny A.M."/>
        </authorList>
    </citation>
    <scope>NUCLEOTIDE SEQUENCE [LARGE SCALE GENOMIC DNA]</scope>
    <source>
        <strain evidence="12 13">NIH1002</strain>
    </source>
</reference>
<evidence type="ECO:0000256" key="4">
    <source>
        <dbReference type="ARBA" id="ARBA00022824"/>
    </source>
</evidence>
<evidence type="ECO:0000313" key="13">
    <source>
        <dbReference type="Proteomes" id="UP001304243"/>
    </source>
</evidence>
<dbReference type="RefSeq" id="XP_064679746.1">
    <property type="nucleotide sequence ID" value="XM_064819539.1"/>
</dbReference>
<dbReference type="GO" id="GO:0015914">
    <property type="term" value="P:phospholipid transport"/>
    <property type="evidence" value="ECO:0007669"/>
    <property type="project" value="TreeGrafter"/>
</dbReference>
<evidence type="ECO:0000256" key="1">
    <source>
        <dbReference type="ARBA" id="ARBA00004586"/>
    </source>
</evidence>
<dbReference type="SMART" id="SM00233">
    <property type="entry name" value="PH"/>
    <property type="match status" value="1"/>
</dbReference>
<proteinExistence type="predicted"/>
<sequence>MHFYICLFVAYILGGITLIPLLLVVIFKLQTPIGSTTTKLAQPPSDTLEQQFHKDDQIEHNQFYKVGWLYVTRGAQTTSKSSSIGGIVKSYLSGSSNNARATSNTISAQDASSISVIENSNGNSKNSFHYFAVLKFNTLYLYDSELQLDCKSIINVSNHHVQIYPPGLKDHELYSKSSRIQLKKKKSSIYLENQQKEYYLHCTRCVDKEDWYTALLRASKLELTSSQHGEPPIKDLKRSLENSTHFDQDAMNHLISTIHSDPSHFELQWFNALLGRIFLGIYKTDRTKSFFYNKILKKIDKLNARRPPFLEEISLRSVDGGHAAPQITQPRFIHLSPQGEYTGDVQLFYDGHFRVELETVLKWKYSDRLPPIRIDLVLAITLKSIEGKMMVKIKEPPTNRAWMGFYKKPRMDWIVEPVVWEKRIGYSVVSKAIQTKIEEIFTETMVLPNMDDIVFFQTEGGLGGIFGHEEEAVNERTLSSGVTNLSYHSLPELYSTPSDLVVTADPFPPLSTSVSSSATIPIKKRWFKRKGNLPTTATMQEQVTTAETRDTKTTDVERDSLSQQTLRSVMISTQHSNNAKLTKRKKSSIITCNNQSKNSTRQQLLAANVDHSIDSLHISHSQQQLQPIHQQSKSPTVQSTKDAVPQHLNVTHDNKSALHSVRLSKKMLSLSEQRLQPSSRLRSKSLPSTGLSEINVVQNSDNVTR</sequence>
<dbReference type="AlphaFoldDB" id="A0AAN7HS10"/>
<dbReference type="PANTHER" id="PTHR13466:SF19">
    <property type="entry name" value="NUCLEUS-VACUOLE JUNCTION PROTEIN 2"/>
    <property type="match status" value="1"/>
</dbReference>
<dbReference type="EMBL" id="JASEJX010000020">
    <property type="protein sequence ID" value="KAK4513080.1"/>
    <property type="molecule type" value="Genomic_DNA"/>
</dbReference>
<keyword evidence="6" id="KW-0445">Lipid transport</keyword>
<feature type="compositionally biased region" description="Low complexity" evidence="9">
    <location>
        <begin position="619"/>
        <end position="634"/>
    </location>
</feature>
<keyword evidence="8 10" id="KW-0472">Membrane</keyword>
<keyword evidence="5 10" id="KW-1133">Transmembrane helix</keyword>
<evidence type="ECO:0000256" key="7">
    <source>
        <dbReference type="ARBA" id="ARBA00023121"/>
    </source>
</evidence>
<protein>
    <submittedName>
        <fullName evidence="12">CCAAT- binding transcription factor component</fullName>
    </submittedName>
</protein>
<keyword evidence="2" id="KW-0813">Transport</keyword>
<dbReference type="SUPFAM" id="SSF50729">
    <property type="entry name" value="PH domain-like"/>
    <property type="match status" value="1"/>
</dbReference>
<accession>A0AAN7HS10</accession>
<comment type="subcellular location">
    <subcellularLocation>
        <location evidence="1">Endoplasmic reticulum membrane</location>
    </subcellularLocation>
</comment>
<dbReference type="Gene3D" id="2.30.29.30">
    <property type="entry name" value="Pleckstrin-homology domain (PH domain)/Phosphotyrosine-binding domain (PTB)"/>
    <property type="match status" value="1"/>
</dbReference>
<organism evidence="12 13">
    <name type="scientific">Mucor velutinosus</name>
    <dbReference type="NCBI Taxonomy" id="708070"/>
    <lineage>
        <taxon>Eukaryota</taxon>
        <taxon>Fungi</taxon>
        <taxon>Fungi incertae sedis</taxon>
        <taxon>Mucoromycota</taxon>
        <taxon>Mucoromycotina</taxon>
        <taxon>Mucoromycetes</taxon>
        <taxon>Mucorales</taxon>
        <taxon>Mucorineae</taxon>
        <taxon>Mucoraceae</taxon>
        <taxon>Mucor</taxon>
    </lineage>
</organism>
<dbReference type="InterPro" id="IPR011993">
    <property type="entry name" value="PH-like_dom_sf"/>
</dbReference>
<dbReference type="InterPro" id="IPR001849">
    <property type="entry name" value="PH_domain"/>
</dbReference>
<evidence type="ECO:0000256" key="10">
    <source>
        <dbReference type="SAM" id="Phobius"/>
    </source>
</evidence>
<dbReference type="PROSITE" id="PS51847">
    <property type="entry name" value="SMP"/>
    <property type="match status" value="1"/>
</dbReference>
<evidence type="ECO:0000256" key="8">
    <source>
        <dbReference type="ARBA" id="ARBA00023136"/>
    </source>
</evidence>